<evidence type="ECO:0008006" key="3">
    <source>
        <dbReference type="Google" id="ProtNLM"/>
    </source>
</evidence>
<evidence type="ECO:0000313" key="2">
    <source>
        <dbReference type="Proteomes" id="UP000028562"/>
    </source>
</evidence>
<dbReference type="RefSeq" id="YP_009113138.1">
    <property type="nucleotide sequence ID" value="NC_026016.1"/>
</dbReference>
<dbReference type="InterPro" id="IPR008489">
    <property type="entry name" value="DUF771"/>
</dbReference>
<dbReference type="OrthoDB" id="15478at10239"/>
<dbReference type="Pfam" id="PF05595">
    <property type="entry name" value="DUF771"/>
    <property type="match status" value="1"/>
</dbReference>
<proteinExistence type="predicted"/>
<dbReference type="GeneID" id="22807993"/>
<organism evidence="1 2">
    <name type="scientific">Staphylococcus phage phiBU01</name>
    <dbReference type="NCBI Taxonomy" id="1519999"/>
    <lineage>
        <taxon>Viruses</taxon>
        <taxon>Duplodnaviria</taxon>
        <taxon>Heunggongvirae</taxon>
        <taxon>Uroviricota</taxon>
        <taxon>Caudoviricetes</taxon>
        <taxon>Bronfenbrennervirinae</taxon>
        <taxon>Biseptimavirus</taxon>
        <taxon>Biseptimavirus BU01</taxon>
    </lineage>
</organism>
<reference evidence="1 2" key="1">
    <citation type="journal article" date="2014" name="PLoS ONE">
        <title>Beyond the Chromosome: The Prevalence of Unique Extra-Chromosomal Bacteriophages with Integrated Virulence Genes in Pathogenic Staphylococcus aureus.</title>
        <authorList>
            <person name="Utter B."/>
            <person name="Deutsch D.R."/>
            <person name="Schuch R."/>
            <person name="Winer B.Y."/>
            <person name="Verratti K."/>
            <person name="Bishop-Lilly K."/>
            <person name="Sozhamannan S."/>
            <person name="Fischetti V.A."/>
        </authorList>
    </citation>
    <scope>NUCLEOTIDE SEQUENCE [LARGE SCALE GENOMIC DNA]</scope>
</reference>
<name>A0A075LYF5_9CAUD</name>
<keyword evidence="2" id="KW-1185">Reference proteome</keyword>
<dbReference type="Proteomes" id="UP000028562">
    <property type="component" value="Segment"/>
</dbReference>
<protein>
    <recommendedName>
        <fullName evidence="3">DUF771 domain-containing protein</fullName>
    </recommendedName>
</protein>
<dbReference type="KEGG" id="vg:22807993"/>
<accession>A0A075LYF5</accession>
<evidence type="ECO:0000313" key="1">
    <source>
        <dbReference type="EMBL" id="AIF71750.1"/>
    </source>
</evidence>
<dbReference type="EMBL" id="KF831354">
    <property type="protein sequence ID" value="AIF71750.1"/>
    <property type="molecule type" value="Genomic_DNA"/>
</dbReference>
<sequence length="119" mass="14246">MITTLYTKGKIEMPHILNVTVPIPETHVLITKDEYEELIAYSLDPVWNMSDLKKKLKIASDETIKDRLLFHPRLEKELRAQGIVHYPDENFNRWRFNARRMHKFVDEHFNEIYKGGHNK</sequence>